<name>A0A815ZCV4_ADIRI</name>
<accession>A0A815ZCV4</accession>
<feature type="domain" description="Apple" evidence="2">
    <location>
        <begin position="432"/>
        <end position="469"/>
    </location>
</feature>
<evidence type="ECO:0000313" key="3">
    <source>
        <dbReference type="EMBL" id="CAF1582874.1"/>
    </source>
</evidence>
<keyword evidence="1" id="KW-0732">Signal</keyword>
<dbReference type="Proteomes" id="UP000663828">
    <property type="component" value="Unassembled WGS sequence"/>
</dbReference>
<feature type="domain" description="Apple" evidence="2">
    <location>
        <begin position="341"/>
        <end position="384"/>
    </location>
</feature>
<feature type="domain" description="Apple" evidence="2">
    <location>
        <begin position="82"/>
        <end position="118"/>
    </location>
</feature>
<feature type="signal peptide" evidence="1">
    <location>
        <begin position="1"/>
        <end position="19"/>
    </location>
</feature>
<comment type="caution">
    <text evidence="3">The sequence shown here is derived from an EMBL/GenBank/DDBJ whole genome shotgun (WGS) entry which is preliminary data.</text>
</comment>
<feature type="domain" description="Apple" evidence="2">
    <location>
        <begin position="254"/>
        <end position="292"/>
    </location>
</feature>
<feature type="chain" id="PRO_5032878084" description="Apple domain-containing protein" evidence="1">
    <location>
        <begin position="20"/>
        <end position="496"/>
    </location>
</feature>
<sequence>MKSFFYAIVALVIVATIAARSSDRNRLLRRLKFTSLNHIGRSNERRNMINNARFYFNARETSAPKTRCGEILVDTIIRDADTYDRNPLFLTTDTAEDCGNHCESLPNCVAWTYHVATLDCYPMVHIQETPGTYIGYKSGFCNGKSAKQEAECTEVVHDQSFIHRVGNLETVGYYKYQKVLDTAEKCRDYCNSIPECLAWLYDDTTHVCHPETTVKPLARQSTGSTSGFCNRQPAVPTARRCSETIVDKKIEDADTYENGNPLFLTTDTAEECGNRCELLANCVAWTYRSATLDCNPMVHVKEEPVPYSGYKSAFCKIKPAKQEEACTEVVQDQIMLYRGKYDDNDFAKYAKTLNTAEECRDYCNSTPECLAWMHEHLDNTCSLKTAVKPDAEYARYYTSGFCNRKPTIILAACSKIVHDRTLAYREGSDEADIKKYRKVLNTTEECRDYCNSISECLAWEYNDVGHDCDLKTVVKPEAQYFPGAISGFCNRKPGKI</sequence>
<evidence type="ECO:0000259" key="2">
    <source>
        <dbReference type="Pfam" id="PF14295"/>
    </source>
</evidence>
<protein>
    <recommendedName>
        <fullName evidence="2">Apple domain-containing protein</fullName>
    </recommendedName>
</protein>
<dbReference type="AlphaFoldDB" id="A0A815ZCV4"/>
<dbReference type="EMBL" id="CAJNOR010006013">
    <property type="protein sequence ID" value="CAF1582874.1"/>
    <property type="molecule type" value="Genomic_DNA"/>
</dbReference>
<keyword evidence="4" id="KW-1185">Reference proteome</keyword>
<dbReference type="Pfam" id="PF14295">
    <property type="entry name" value="PAN_4"/>
    <property type="match status" value="5"/>
</dbReference>
<gene>
    <name evidence="3" type="ORF">XAT740_LOCUS45703</name>
</gene>
<dbReference type="Gene3D" id="3.50.4.10">
    <property type="entry name" value="Hepatocyte Growth Factor"/>
    <property type="match status" value="2"/>
</dbReference>
<organism evidence="3 4">
    <name type="scientific">Adineta ricciae</name>
    <name type="common">Rotifer</name>
    <dbReference type="NCBI Taxonomy" id="249248"/>
    <lineage>
        <taxon>Eukaryota</taxon>
        <taxon>Metazoa</taxon>
        <taxon>Spiralia</taxon>
        <taxon>Gnathifera</taxon>
        <taxon>Rotifera</taxon>
        <taxon>Eurotatoria</taxon>
        <taxon>Bdelloidea</taxon>
        <taxon>Adinetida</taxon>
        <taxon>Adinetidae</taxon>
        <taxon>Adineta</taxon>
    </lineage>
</organism>
<dbReference type="InterPro" id="IPR003609">
    <property type="entry name" value="Pan_app"/>
</dbReference>
<proteinExistence type="predicted"/>
<reference evidence="3" key="1">
    <citation type="submission" date="2021-02" db="EMBL/GenBank/DDBJ databases">
        <authorList>
            <person name="Nowell W R."/>
        </authorList>
    </citation>
    <scope>NUCLEOTIDE SEQUENCE</scope>
</reference>
<feature type="domain" description="Apple" evidence="2">
    <location>
        <begin position="179"/>
        <end position="203"/>
    </location>
</feature>
<evidence type="ECO:0000313" key="4">
    <source>
        <dbReference type="Proteomes" id="UP000663828"/>
    </source>
</evidence>
<evidence type="ECO:0000256" key="1">
    <source>
        <dbReference type="SAM" id="SignalP"/>
    </source>
</evidence>